<dbReference type="AlphaFoldDB" id="A0A5C5QC96"/>
<dbReference type="InterPro" id="IPR025391">
    <property type="entry name" value="DUF4123"/>
</dbReference>
<dbReference type="RefSeq" id="WP_010565434.1">
    <property type="nucleotide sequence ID" value="NZ_JARIXU010000065.1"/>
</dbReference>
<dbReference type="Proteomes" id="UP000317951">
    <property type="component" value="Unassembled WGS sequence"/>
</dbReference>
<evidence type="ECO:0000259" key="1">
    <source>
        <dbReference type="Pfam" id="PF13503"/>
    </source>
</evidence>
<sequence>MTTTCPRQWMDDQLRLGQTLCLILDSEGELVARQALLSPHDLERYSCIYSQTPISDLANAGPFIFLIDNPGDARLKPLLDEPERNWGWLASIRHGDLPALTRHWRERLIIGTRPHRALYRFHDNRVLGRALAHLPEEARPEYLGPAISVCYWQGGQWNVAHNPAPGEYPLPADPGWLNVPVSDDRAMAILHSNNYRYLWAKHHEELRRLSQRQDPSTWLTEQLSYAQQWGWTDPEQVRFLVIRKLTEAEASIINNWAPHEGEAPQVHYERLFNEAKFWAGEGSL</sequence>
<dbReference type="Proteomes" id="UP000182858">
    <property type="component" value="Chromosome I"/>
</dbReference>
<proteinExistence type="predicted"/>
<evidence type="ECO:0000313" key="4">
    <source>
        <dbReference type="Proteomes" id="UP000182858"/>
    </source>
</evidence>
<dbReference type="GeneID" id="78552878"/>
<evidence type="ECO:0000313" key="2">
    <source>
        <dbReference type="EMBL" id="SDE91782.1"/>
    </source>
</evidence>
<dbReference type="Pfam" id="PF13503">
    <property type="entry name" value="DUF4123"/>
    <property type="match status" value="1"/>
</dbReference>
<accession>A0A5C5QC96</accession>
<organism evidence="3 5">
    <name type="scientific">Pseudomonas extremaustralis</name>
    <dbReference type="NCBI Taxonomy" id="359110"/>
    <lineage>
        <taxon>Bacteria</taxon>
        <taxon>Pseudomonadati</taxon>
        <taxon>Pseudomonadota</taxon>
        <taxon>Gammaproteobacteria</taxon>
        <taxon>Pseudomonadales</taxon>
        <taxon>Pseudomonadaceae</taxon>
        <taxon>Pseudomonas</taxon>
    </lineage>
</organism>
<feature type="domain" description="DUF4123" evidence="1">
    <location>
        <begin position="32"/>
        <end position="139"/>
    </location>
</feature>
<name>A0A5C5QC96_9PSED</name>
<reference evidence="3 5" key="2">
    <citation type="submission" date="2019-06" db="EMBL/GenBank/DDBJ databases">
        <title>Pseudomonas bimorpha sp. nov. isolated from bovine raw milk and skim milk concentrate.</title>
        <authorList>
            <person name="Hofmann K."/>
            <person name="Huptas C."/>
            <person name="Doll E."/>
            <person name="Scherer S."/>
            <person name="Wenning M."/>
        </authorList>
    </citation>
    <scope>NUCLEOTIDE SEQUENCE [LARGE SCALE GENOMIC DNA]</scope>
    <source>
        <strain evidence="3 5">DSM 17835</strain>
    </source>
</reference>
<dbReference type="OrthoDB" id="6980020at2"/>
<evidence type="ECO:0000313" key="5">
    <source>
        <dbReference type="Proteomes" id="UP000317951"/>
    </source>
</evidence>
<reference evidence="2 4" key="1">
    <citation type="submission" date="2016-10" db="EMBL/GenBank/DDBJ databases">
        <authorList>
            <person name="Varghese N."/>
            <person name="Submissions S."/>
        </authorList>
    </citation>
    <scope>NUCLEOTIDE SEQUENCE [LARGE SCALE GENOMIC DNA]</scope>
    <source>
        <strain evidence="2 4">DSM 17835</strain>
    </source>
</reference>
<dbReference type="EMBL" id="VFET01000019">
    <property type="protein sequence ID" value="TWS02301.1"/>
    <property type="molecule type" value="Genomic_DNA"/>
</dbReference>
<dbReference type="EMBL" id="LT629689">
    <property type="protein sequence ID" value="SDE91782.1"/>
    <property type="molecule type" value="Genomic_DNA"/>
</dbReference>
<evidence type="ECO:0000313" key="3">
    <source>
        <dbReference type="EMBL" id="TWS02301.1"/>
    </source>
</evidence>
<protein>
    <submittedName>
        <fullName evidence="3">DUF4123 domain-containing protein</fullName>
    </submittedName>
</protein>
<keyword evidence="4" id="KW-1185">Reference proteome</keyword>
<gene>
    <name evidence="3" type="ORF">FIV36_21180</name>
    <name evidence="2" type="ORF">SAMN05216591_1376</name>
</gene>